<accession>A0A918ZKI4</accession>
<organism evidence="2 3">
    <name type="scientific">Streptomyces longispororuber</name>
    <dbReference type="NCBI Taxonomy" id="68230"/>
    <lineage>
        <taxon>Bacteria</taxon>
        <taxon>Bacillati</taxon>
        <taxon>Actinomycetota</taxon>
        <taxon>Actinomycetes</taxon>
        <taxon>Kitasatosporales</taxon>
        <taxon>Streptomycetaceae</taxon>
        <taxon>Streptomyces</taxon>
    </lineage>
</organism>
<evidence type="ECO:0000313" key="2">
    <source>
        <dbReference type="EMBL" id="GHE56312.1"/>
    </source>
</evidence>
<dbReference type="RefSeq" id="WP_190136144.1">
    <property type="nucleotide sequence ID" value="NZ_BNBT01000032.1"/>
</dbReference>
<dbReference type="AlphaFoldDB" id="A0A918ZKI4"/>
<comment type="caution">
    <text evidence="2">The sequence shown here is derived from an EMBL/GenBank/DDBJ whole genome shotgun (WGS) entry which is preliminary data.</text>
</comment>
<evidence type="ECO:0000256" key="1">
    <source>
        <dbReference type="SAM" id="MobiDB-lite"/>
    </source>
</evidence>
<reference evidence="2" key="1">
    <citation type="journal article" date="2014" name="Int. J. Syst. Evol. Microbiol.">
        <title>Complete genome sequence of Corynebacterium casei LMG S-19264T (=DSM 44701T), isolated from a smear-ripened cheese.</title>
        <authorList>
            <consortium name="US DOE Joint Genome Institute (JGI-PGF)"/>
            <person name="Walter F."/>
            <person name="Albersmeier A."/>
            <person name="Kalinowski J."/>
            <person name="Ruckert C."/>
        </authorList>
    </citation>
    <scope>NUCLEOTIDE SEQUENCE</scope>
    <source>
        <strain evidence="2">JCM 4784</strain>
    </source>
</reference>
<reference evidence="2" key="2">
    <citation type="submission" date="2020-09" db="EMBL/GenBank/DDBJ databases">
        <authorList>
            <person name="Sun Q."/>
            <person name="Ohkuma M."/>
        </authorList>
    </citation>
    <scope>NUCLEOTIDE SEQUENCE</scope>
    <source>
        <strain evidence="2">JCM 4784</strain>
    </source>
</reference>
<gene>
    <name evidence="2" type="ORF">GCM10018785_27010</name>
</gene>
<protein>
    <submittedName>
        <fullName evidence="2">Uncharacterized protein</fullName>
    </submittedName>
</protein>
<name>A0A918ZKI4_9ACTN</name>
<proteinExistence type="predicted"/>
<evidence type="ECO:0000313" key="3">
    <source>
        <dbReference type="Proteomes" id="UP000608024"/>
    </source>
</evidence>
<feature type="region of interest" description="Disordered" evidence="1">
    <location>
        <begin position="1"/>
        <end position="22"/>
    </location>
</feature>
<keyword evidence="3" id="KW-1185">Reference proteome</keyword>
<dbReference type="EMBL" id="BNBT01000032">
    <property type="protein sequence ID" value="GHE56312.1"/>
    <property type="molecule type" value="Genomic_DNA"/>
</dbReference>
<dbReference type="Proteomes" id="UP000608024">
    <property type="component" value="Unassembled WGS sequence"/>
</dbReference>
<sequence length="255" mass="26535">MQAIPLTLDGYLTDTPEPGDRDGTAVWRLTCSGGSEYLVDEAVIPCTTMEPEIVHALLSERQPGDLLRVTGQLTLPDRAGGVLRLHADTLEVLWEAPLLDTDTGEAGTAAATSAGAGAGAERDRAIAALAEALTGLTPDAASSPGQGIRIHITPIPSPGPGLEHCHSVDVPAALAHRLADYIDAMSCSPDSQRPGSALDPETVAELTALFEAIDLIDLTGTVLKATQPEHRTAAIRALDDMFGDIPSPSPEDTDP</sequence>